<sequence length="52" mass="5484">MGGGETKPKAQATENPLALSSDGEVKTRHKRFAGNEGRSVQLFLVLVSGAEN</sequence>
<reference evidence="2 3" key="1">
    <citation type="submission" date="2019-08" db="EMBL/GenBank/DDBJ databases">
        <title>Deep-cultivation of Planctomycetes and their phenomic and genomic characterization uncovers novel biology.</title>
        <authorList>
            <person name="Wiegand S."/>
            <person name="Jogler M."/>
            <person name="Boedeker C."/>
            <person name="Pinto D."/>
            <person name="Vollmers J."/>
            <person name="Rivas-Marin E."/>
            <person name="Kohn T."/>
            <person name="Peeters S.H."/>
            <person name="Heuer A."/>
            <person name="Rast P."/>
            <person name="Oberbeckmann S."/>
            <person name="Bunk B."/>
            <person name="Jeske O."/>
            <person name="Meyerdierks A."/>
            <person name="Storesund J.E."/>
            <person name="Kallscheuer N."/>
            <person name="Luecker S."/>
            <person name="Lage O.M."/>
            <person name="Pohl T."/>
            <person name="Merkel B.J."/>
            <person name="Hornburger P."/>
            <person name="Mueller R.-W."/>
            <person name="Bruemmer F."/>
            <person name="Labrenz M."/>
            <person name="Spormann A.M."/>
            <person name="Op den Camp H."/>
            <person name="Overmann J."/>
            <person name="Amann R."/>
            <person name="Jetten M.S.M."/>
            <person name="Mascher T."/>
            <person name="Medema M.H."/>
            <person name="Devos D.P."/>
            <person name="Kaster A.-K."/>
            <person name="Ovreas L."/>
            <person name="Rohde M."/>
            <person name="Galperin M.Y."/>
            <person name="Jogler C."/>
        </authorList>
    </citation>
    <scope>NUCLEOTIDE SEQUENCE [LARGE SCALE GENOMIC DNA]</scope>
    <source>
        <strain evidence="2 3">Pr1d</strain>
    </source>
</reference>
<evidence type="ECO:0000313" key="3">
    <source>
        <dbReference type="Proteomes" id="UP000323917"/>
    </source>
</evidence>
<gene>
    <name evidence="2" type="ORF">Pr1d_15980</name>
</gene>
<dbReference type="EMBL" id="CP042913">
    <property type="protein sequence ID" value="QEG34323.1"/>
    <property type="molecule type" value="Genomic_DNA"/>
</dbReference>
<name>A0A5B9QJQ0_9BACT</name>
<proteinExistence type="predicted"/>
<keyword evidence="3" id="KW-1185">Reference proteome</keyword>
<feature type="region of interest" description="Disordered" evidence="1">
    <location>
        <begin position="1"/>
        <end position="32"/>
    </location>
</feature>
<evidence type="ECO:0000256" key="1">
    <source>
        <dbReference type="SAM" id="MobiDB-lite"/>
    </source>
</evidence>
<dbReference type="KEGG" id="bgok:Pr1d_15980"/>
<evidence type="ECO:0000313" key="2">
    <source>
        <dbReference type="EMBL" id="QEG34323.1"/>
    </source>
</evidence>
<protein>
    <submittedName>
        <fullName evidence="2">Uncharacterized protein</fullName>
    </submittedName>
</protein>
<accession>A0A5B9QJQ0</accession>
<dbReference type="AlphaFoldDB" id="A0A5B9QJQ0"/>
<organism evidence="2 3">
    <name type="scientific">Bythopirellula goksoeyrii</name>
    <dbReference type="NCBI Taxonomy" id="1400387"/>
    <lineage>
        <taxon>Bacteria</taxon>
        <taxon>Pseudomonadati</taxon>
        <taxon>Planctomycetota</taxon>
        <taxon>Planctomycetia</taxon>
        <taxon>Pirellulales</taxon>
        <taxon>Lacipirellulaceae</taxon>
        <taxon>Bythopirellula</taxon>
    </lineage>
</organism>
<dbReference type="Proteomes" id="UP000323917">
    <property type="component" value="Chromosome"/>
</dbReference>